<proteinExistence type="predicted"/>
<dbReference type="EMBL" id="JAGSCS010000011">
    <property type="protein sequence ID" value="MBR0576444.1"/>
    <property type="molecule type" value="Genomic_DNA"/>
</dbReference>
<name>A0A941CQV9_9CLOT</name>
<organism evidence="1 2">
    <name type="scientific">Proteiniclasticum sediminis</name>
    <dbReference type="NCBI Taxonomy" id="2804028"/>
    <lineage>
        <taxon>Bacteria</taxon>
        <taxon>Bacillati</taxon>
        <taxon>Bacillota</taxon>
        <taxon>Clostridia</taxon>
        <taxon>Eubacteriales</taxon>
        <taxon>Clostridiaceae</taxon>
        <taxon>Proteiniclasticum</taxon>
    </lineage>
</organism>
<evidence type="ECO:0000313" key="2">
    <source>
        <dbReference type="Proteomes" id="UP000675379"/>
    </source>
</evidence>
<dbReference type="SUPFAM" id="SSF52343">
    <property type="entry name" value="Ferredoxin reductase-like, C-terminal NADP-linked domain"/>
    <property type="match status" value="1"/>
</dbReference>
<dbReference type="Proteomes" id="UP000675379">
    <property type="component" value="Unassembled WGS sequence"/>
</dbReference>
<comment type="caution">
    <text evidence="1">The sequence shown here is derived from an EMBL/GenBank/DDBJ whole genome shotgun (WGS) entry which is preliminary data.</text>
</comment>
<sequence>MEKYKLRILEIVKESEDTRTFYLEKPQGFTWEEGAHAHFAIEGFDEGERPRNEWVRHMSIMTLPEEGKIGFTTRIPQEPSEYKLRLEKAGVGGKVVLFKLGNRMELRREERPVVLLSMGVGLATMRPLVLAYQKDPTGIPSLTSLQVDRSPDPLFGDVLASSSMGNFHHTHVPSRAAFQGQVKALLGLEKPIWYLVGSDEFVLETIQYLRDHGVEDEAMVIDKKEMVRKKFFSIRWNELRLVLP</sequence>
<evidence type="ECO:0000313" key="1">
    <source>
        <dbReference type="EMBL" id="MBR0576444.1"/>
    </source>
</evidence>
<dbReference type="AlphaFoldDB" id="A0A941CQV9"/>
<accession>A0A941CQV9</accession>
<dbReference type="RefSeq" id="WP_211801395.1">
    <property type="nucleotide sequence ID" value="NZ_JAGSCS010000011.1"/>
</dbReference>
<dbReference type="InterPro" id="IPR017938">
    <property type="entry name" value="Riboflavin_synthase-like_b-brl"/>
</dbReference>
<gene>
    <name evidence="1" type="ORF">KCG48_08840</name>
</gene>
<dbReference type="Gene3D" id="2.40.30.10">
    <property type="entry name" value="Translation factors"/>
    <property type="match status" value="1"/>
</dbReference>
<dbReference type="InterPro" id="IPR039261">
    <property type="entry name" value="FNR_nucleotide-bd"/>
</dbReference>
<reference evidence="1" key="1">
    <citation type="submission" date="2021-04" db="EMBL/GenBank/DDBJ databases">
        <title>Proteiniclasticum sedimins sp. nov., an obligate anaerobic bacterium isolated from anaerobic sludge.</title>
        <authorList>
            <person name="Liu J."/>
        </authorList>
    </citation>
    <scope>NUCLEOTIDE SEQUENCE</scope>
    <source>
        <strain evidence="1">BAD-10</strain>
    </source>
</reference>
<dbReference type="SUPFAM" id="SSF63380">
    <property type="entry name" value="Riboflavin synthase domain-like"/>
    <property type="match status" value="1"/>
</dbReference>
<protein>
    <recommendedName>
        <fullName evidence="3">FAD-binding FR-type domain-containing protein</fullName>
    </recommendedName>
</protein>
<keyword evidence="2" id="KW-1185">Reference proteome</keyword>
<evidence type="ECO:0008006" key="3">
    <source>
        <dbReference type="Google" id="ProtNLM"/>
    </source>
</evidence>